<dbReference type="PANTHER" id="PTHR43792:SF8">
    <property type="entry name" value="[RIBOSOMAL PROTEIN US5]-ALANINE N-ACETYLTRANSFERASE"/>
    <property type="match status" value="1"/>
</dbReference>
<dbReference type="SUPFAM" id="SSF55729">
    <property type="entry name" value="Acyl-CoA N-acyltransferases (Nat)"/>
    <property type="match status" value="1"/>
</dbReference>
<evidence type="ECO:0000256" key="2">
    <source>
        <dbReference type="ARBA" id="ARBA00023315"/>
    </source>
</evidence>
<evidence type="ECO:0000256" key="3">
    <source>
        <dbReference type="ARBA" id="ARBA00038502"/>
    </source>
</evidence>
<keyword evidence="6" id="KW-1185">Reference proteome</keyword>
<proteinExistence type="inferred from homology"/>
<evidence type="ECO:0000313" key="6">
    <source>
        <dbReference type="Proteomes" id="UP001382727"/>
    </source>
</evidence>
<sequence>MAPRTPWVVPADLHGEGVRLRPLRDDDLAIAEPHDHPAHHLPAHAVPTPETFDEWVLRRRESVALGMSMVWCITDPADDEPLGEVLVFVRSGHLAEGGTAELGYTVRPSARGRGLAREAARSAAAHALQPTARGGLGLRRLVAETAADHAASNRVLTAAGFTVWGRERAADAPDGSVGPALHWERLAEG</sequence>
<feature type="domain" description="N-acetyltransferase" evidence="4">
    <location>
        <begin position="18"/>
        <end position="188"/>
    </location>
</feature>
<dbReference type="PROSITE" id="PS51186">
    <property type="entry name" value="GNAT"/>
    <property type="match status" value="1"/>
</dbReference>
<evidence type="ECO:0000313" key="5">
    <source>
        <dbReference type="EMBL" id="WXB75543.1"/>
    </source>
</evidence>
<gene>
    <name evidence="5" type="ORF">V1351_11360</name>
</gene>
<dbReference type="EMBL" id="CP144913">
    <property type="protein sequence ID" value="WXB75543.1"/>
    <property type="molecule type" value="Genomic_DNA"/>
</dbReference>
<dbReference type="Proteomes" id="UP001382727">
    <property type="component" value="Chromosome"/>
</dbReference>
<reference evidence="5 6" key="1">
    <citation type="submission" date="2024-02" db="EMBL/GenBank/DDBJ databases">
        <title>Janibacter sp. nov., isolated from gut of marine sandworm.</title>
        <authorList>
            <person name="Kim B."/>
            <person name="Jun M.O."/>
            <person name="Shin N.-R."/>
        </authorList>
    </citation>
    <scope>NUCLEOTIDE SEQUENCE [LARGE SCALE GENOMIC DNA]</scope>
    <source>
        <strain evidence="5 6">A1S7</strain>
    </source>
</reference>
<keyword evidence="2" id="KW-0012">Acyltransferase</keyword>
<dbReference type="Gene3D" id="3.40.630.30">
    <property type="match status" value="1"/>
</dbReference>
<dbReference type="InterPro" id="IPR000182">
    <property type="entry name" value="GNAT_dom"/>
</dbReference>
<organism evidence="5 6">
    <name type="scientific">Janibacter alittae</name>
    <dbReference type="NCBI Taxonomy" id="3115209"/>
    <lineage>
        <taxon>Bacteria</taxon>
        <taxon>Bacillati</taxon>
        <taxon>Actinomycetota</taxon>
        <taxon>Actinomycetes</taxon>
        <taxon>Micrococcales</taxon>
        <taxon>Intrasporangiaceae</taxon>
        <taxon>Janibacter</taxon>
    </lineage>
</organism>
<accession>A0ABZ2MEV3</accession>
<keyword evidence="1" id="KW-0808">Transferase</keyword>
<name>A0ABZ2MEV3_9MICO</name>
<comment type="similarity">
    <text evidence="3">Belongs to the acetyltransferase family. RimJ subfamily.</text>
</comment>
<dbReference type="InterPro" id="IPR051531">
    <property type="entry name" value="N-acetyltransferase"/>
</dbReference>
<evidence type="ECO:0000259" key="4">
    <source>
        <dbReference type="PROSITE" id="PS51186"/>
    </source>
</evidence>
<dbReference type="RefSeq" id="WP_338748268.1">
    <property type="nucleotide sequence ID" value="NZ_CP144913.1"/>
</dbReference>
<dbReference type="PANTHER" id="PTHR43792">
    <property type="entry name" value="GNAT FAMILY, PUTATIVE (AFU_ORTHOLOGUE AFUA_3G00765)-RELATED-RELATED"/>
    <property type="match status" value="1"/>
</dbReference>
<evidence type="ECO:0000256" key="1">
    <source>
        <dbReference type="ARBA" id="ARBA00022679"/>
    </source>
</evidence>
<dbReference type="InterPro" id="IPR016181">
    <property type="entry name" value="Acyl_CoA_acyltransferase"/>
</dbReference>
<dbReference type="Pfam" id="PF13302">
    <property type="entry name" value="Acetyltransf_3"/>
    <property type="match status" value="1"/>
</dbReference>
<protein>
    <submittedName>
        <fullName evidence="5">GNAT family N-acetyltransferase</fullName>
    </submittedName>
</protein>